<dbReference type="RefSeq" id="WP_013846635.1">
    <property type="nucleotide sequence ID" value="NC_015593.1"/>
</dbReference>
<dbReference type="HOGENOM" id="CLU_050847_0_0_5"/>
<dbReference type="EMBL" id="CP002798">
    <property type="protein sequence ID" value="AEG48370.1"/>
    <property type="molecule type" value="Genomic_DNA"/>
</dbReference>
<dbReference type="InterPro" id="IPR011990">
    <property type="entry name" value="TPR-like_helical_dom_sf"/>
</dbReference>
<dbReference type="KEGG" id="sch:Sphch_0675"/>
<dbReference type="Proteomes" id="UP000007150">
    <property type="component" value="Chromosome 1"/>
</dbReference>
<keyword evidence="1" id="KW-0732">Signal</keyword>
<evidence type="ECO:0000313" key="3">
    <source>
        <dbReference type="Proteomes" id="UP000007150"/>
    </source>
</evidence>
<dbReference type="AlphaFoldDB" id="F6EYX8"/>
<keyword evidence="3" id="KW-1185">Reference proteome</keyword>
<feature type="chain" id="PRO_5003335633" description="Tetratricopeptide repeat protein" evidence="1">
    <location>
        <begin position="32"/>
        <end position="428"/>
    </location>
</feature>
<evidence type="ECO:0000313" key="2">
    <source>
        <dbReference type="EMBL" id="AEG48370.1"/>
    </source>
</evidence>
<evidence type="ECO:0008006" key="4">
    <source>
        <dbReference type="Google" id="ProtNLM"/>
    </source>
</evidence>
<reference evidence="2 3" key="1">
    <citation type="submission" date="2011-05" db="EMBL/GenBank/DDBJ databases">
        <title>Complete sequence of chromosome 1 of Sphingobium chlorophenolicum L-1.</title>
        <authorList>
            <consortium name="US DOE Joint Genome Institute"/>
            <person name="Lucas S."/>
            <person name="Han J."/>
            <person name="Lapidus A."/>
            <person name="Cheng J.-F."/>
            <person name="Goodwin L."/>
            <person name="Pitluck S."/>
            <person name="Peters L."/>
            <person name="Daligault H."/>
            <person name="Han C."/>
            <person name="Tapia R."/>
            <person name="Land M."/>
            <person name="Hauser L."/>
            <person name="Kyrpides N."/>
            <person name="Ivanova N."/>
            <person name="Pagani I."/>
            <person name="Turner P."/>
            <person name="Copley S."/>
            <person name="Woyke T."/>
        </authorList>
    </citation>
    <scope>NUCLEOTIDE SEQUENCE [LARGE SCALE GENOMIC DNA]</scope>
    <source>
        <strain evidence="2 3">L-1</strain>
    </source>
</reference>
<organism evidence="2 3">
    <name type="scientific">Sphingobium chlorophenolicum L-1</name>
    <dbReference type="NCBI Taxonomy" id="690566"/>
    <lineage>
        <taxon>Bacteria</taxon>
        <taxon>Pseudomonadati</taxon>
        <taxon>Pseudomonadota</taxon>
        <taxon>Alphaproteobacteria</taxon>
        <taxon>Sphingomonadales</taxon>
        <taxon>Sphingomonadaceae</taxon>
        <taxon>Sphingobium</taxon>
    </lineage>
</organism>
<proteinExistence type="predicted"/>
<protein>
    <recommendedName>
        <fullName evidence="4">Tetratricopeptide repeat protein</fullName>
    </recommendedName>
</protein>
<dbReference type="STRING" id="690566.Sphch_0675"/>
<name>F6EYX8_SPHCR</name>
<gene>
    <name evidence="2" type="ORF">Sphch_0675</name>
</gene>
<evidence type="ECO:0000256" key="1">
    <source>
        <dbReference type="SAM" id="SignalP"/>
    </source>
</evidence>
<dbReference type="Gene3D" id="1.25.40.10">
    <property type="entry name" value="Tetratricopeptide repeat domain"/>
    <property type="match status" value="1"/>
</dbReference>
<sequence precursor="true">MAMMRHSIPTVGLLVGAALLTALLTSTPAVAKKPVAVGPVIQMSDGFRAATQAADSAIKAGNVAAAQTQISGLMPVSDFESYVAAGLRFELAVLKVDRQAQRVALNDMFKTSSVPKGDMPRLRYIAGYLSFVVGNYDDATAQLDYARTLGYDPIDASMLRADIALRRNKAKDARAYVQEALARQRTAGQPIPAAWYDRAISMAYQAGDWTDVGALYRERLSHYDSAGEWRTALANYLTAPGMDAQVQLDLYRLQAANGAMASERDYQAYAQLADKTGYSAETKAIIEAGRSAGKLTPTQAVTAQLMKSATPKAAKEIAALPAAVKKASAAKDGSAAMAVGDTYFSLAQFAQAVGQYRLALSKGGVDANKANARLGVALARSGDLAGAKAALGQVTAGNWANVAGFWSVWVDQQSRKTAFTPVVVTPAS</sequence>
<accession>F6EYX8</accession>
<dbReference type="SUPFAM" id="SSF48452">
    <property type="entry name" value="TPR-like"/>
    <property type="match status" value="1"/>
</dbReference>
<feature type="signal peptide" evidence="1">
    <location>
        <begin position="1"/>
        <end position="31"/>
    </location>
</feature>